<organism evidence="4 5">
    <name type="scientific">Strongyloides venezuelensis</name>
    <name type="common">Threadworm</name>
    <dbReference type="NCBI Taxonomy" id="75913"/>
    <lineage>
        <taxon>Eukaryota</taxon>
        <taxon>Metazoa</taxon>
        <taxon>Ecdysozoa</taxon>
        <taxon>Nematoda</taxon>
        <taxon>Chromadorea</taxon>
        <taxon>Rhabditida</taxon>
        <taxon>Tylenchina</taxon>
        <taxon>Panagrolaimomorpha</taxon>
        <taxon>Strongyloidoidea</taxon>
        <taxon>Strongyloididae</taxon>
        <taxon>Strongyloides</taxon>
    </lineage>
</organism>
<dbReference type="Gene3D" id="1.10.340.70">
    <property type="match status" value="1"/>
</dbReference>
<evidence type="ECO:0000256" key="1">
    <source>
        <dbReference type="ARBA" id="ARBA00012493"/>
    </source>
</evidence>
<dbReference type="Gene3D" id="3.30.420.10">
    <property type="entry name" value="Ribonuclease H-like superfamily/Ribonuclease H"/>
    <property type="match status" value="1"/>
</dbReference>
<dbReference type="WBParaSite" id="SVE_0092600.1">
    <property type="protein sequence ID" value="SVE_0092600.1"/>
    <property type="gene ID" value="SVE_0092600"/>
</dbReference>
<dbReference type="EC" id="2.7.7.49" evidence="1"/>
<dbReference type="SUPFAM" id="SSF53098">
    <property type="entry name" value="Ribonuclease H-like"/>
    <property type="match status" value="1"/>
</dbReference>
<evidence type="ECO:0000259" key="3">
    <source>
        <dbReference type="PROSITE" id="PS50994"/>
    </source>
</evidence>
<name>A0A0K0EWM3_STRVS</name>
<keyword evidence="4" id="KW-1185">Reference proteome</keyword>
<reference evidence="5" key="2">
    <citation type="submission" date="2015-08" db="UniProtKB">
        <authorList>
            <consortium name="WormBaseParasite"/>
        </authorList>
    </citation>
    <scope>IDENTIFICATION</scope>
</reference>
<accession>A0A0K0EWM3</accession>
<evidence type="ECO:0000256" key="2">
    <source>
        <dbReference type="ARBA" id="ARBA00023268"/>
    </source>
</evidence>
<dbReference type="InterPro" id="IPR001584">
    <property type="entry name" value="Integrase_cat-core"/>
</dbReference>
<protein>
    <recommendedName>
        <fullName evidence="1">RNA-directed DNA polymerase</fullName>
        <ecNumber evidence="1">2.7.7.49</ecNumber>
    </recommendedName>
</protein>
<dbReference type="Pfam" id="PF17919">
    <property type="entry name" value="RT_RNaseH_2"/>
    <property type="match status" value="1"/>
</dbReference>
<dbReference type="GO" id="GO:0003964">
    <property type="term" value="F:RNA-directed DNA polymerase activity"/>
    <property type="evidence" value="ECO:0007669"/>
    <property type="project" value="UniProtKB-EC"/>
</dbReference>
<dbReference type="Proteomes" id="UP000035680">
    <property type="component" value="Unassembled WGS sequence"/>
</dbReference>
<keyword evidence="2" id="KW-0511">Multifunctional enzyme</keyword>
<dbReference type="CDD" id="cd09274">
    <property type="entry name" value="RNase_HI_RT_Ty3"/>
    <property type="match status" value="1"/>
</dbReference>
<dbReference type="PROSITE" id="PS50994">
    <property type="entry name" value="INTEGRASE"/>
    <property type="match status" value="1"/>
</dbReference>
<feature type="domain" description="Integrase catalytic" evidence="3">
    <location>
        <begin position="281"/>
        <end position="343"/>
    </location>
</feature>
<dbReference type="InterPro" id="IPR041588">
    <property type="entry name" value="Integrase_H2C2"/>
</dbReference>
<dbReference type="Gene3D" id="3.30.70.270">
    <property type="match status" value="1"/>
</dbReference>
<dbReference type="PANTHER" id="PTHR37984">
    <property type="entry name" value="PROTEIN CBG26694"/>
    <property type="match status" value="1"/>
</dbReference>
<evidence type="ECO:0000313" key="4">
    <source>
        <dbReference type="Proteomes" id="UP000035680"/>
    </source>
</evidence>
<dbReference type="InterPro" id="IPR043502">
    <property type="entry name" value="DNA/RNA_pol_sf"/>
</dbReference>
<dbReference type="PANTHER" id="PTHR37984:SF5">
    <property type="entry name" value="PROTEIN NYNRIN-LIKE"/>
    <property type="match status" value="1"/>
</dbReference>
<proteinExistence type="predicted"/>
<dbReference type="InterPro" id="IPR043128">
    <property type="entry name" value="Rev_trsase/Diguanyl_cyclase"/>
</dbReference>
<dbReference type="InterPro" id="IPR036397">
    <property type="entry name" value="RNaseH_sf"/>
</dbReference>
<dbReference type="Pfam" id="PF17921">
    <property type="entry name" value="Integrase_H2C2"/>
    <property type="match status" value="1"/>
</dbReference>
<dbReference type="GO" id="GO:0015074">
    <property type="term" value="P:DNA integration"/>
    <property type="evidence" value="ECO:0007669"/>
    <property type="project" value="InterPro"/>
</dbReference>
<reference evidence="4" key="1">
    <citation type="submission" date="2014-07" db="EMBL/GenBank/DDBJ databases">
        <authorList>
            <person name="Martin A.A"/>
            <person name="De Silva N."/>
        </authorList>
    </citation>
    <scope>NUCLEOTIDE SEQUENCE</scope>
</reference>
<dbReference type="InterPro" id="IPR050951">
    <property type="entry name" value="Retrovirus_Pol_polyprotein"/>
</dbReference>
<dbReference type="InterPro" id="IPR041577">
    <property type="entry name" value="RT_RNaseH_2"/>
</dbReference>
<dbReference type="SUPFAM" id="SSF56672">
    <property type="entry name" value="DNA/RNA polymerases"/>
    <property type="match status" value="1"/>
</dbReference>
<dbReference type="STRING" id="75913.A0A0K0EWM3"/>
<dbReference type="GO" id="GO:0003676">
    <property type="term" value="F:nucleic acid binding"/>
    <property type="evidence" value="ECO:0007669"/>
    <property type="project" value="InterPro"/>
</dbReference>
<dbReference type="AlphaFoldDB" id="A0A0K0EWM3"/>
<dbReference type="InterPro" id="IPR012337">
    <property type="entry name" value="RNaseH-like_sf"/>
</dbReference>
<sequence>MLSEKEEFIWGEEQNSAFELLKDRLTKAPILGKPDLEKSFIIHTDASNYAIGAVLLQEDEEKRLRIISYAFRALRDVEKVRKFHHYIWGKTTDIFTDQRAVIAIKNAKENQTKLRRYQLALMAYSLNIYYKEGKANVLADLLSRNTTLALKIKSVPDNIIDIMNKYKNPHMPGNWKISDQEKSEFIKQFGEKVQVVDNTVLINMNGNIKIYVPQDYREDLVKNWHEHPLHGEHFGIKRLIGDIKRYFWWGNMKIKLNCKTCDLIKHHPGTTYTKWQGKWDASELPFTRINMDIRGPLPETPRRNSYLLVIVDDLSKYTIAIPLQKSSSEHIKEALVTRVFPVF</sequence>
<evidence type="ECO:0000313" key="5">
    <source>
        <dbReference type="WBParaSite" id="SVE_0092600.1"/>
    </source>
</evidence>
<dbReference type="GO" id="GO:0042575">
    <property type="term" value="C:DNA polymerase complex"/>
    <property type="evidence" value="ECO:0007669"/>
    <property type="project" value="UniProtKB-ARBA"/>
</dbReference>